<dbReference type="SMART" id="SM00822">
    <property type="entry name" value="PKS_KR"/>
    <property type="match status" value="1"/>
</dbReference>
<dbReference type="PANTHER" id="PTHR42760:SF133">
    <property type="entry name" value="3-OXOACYL-[ACYL-CARRIER-PROTEIN] REDUCTASE"/>
    <property type="match status" value="1"/>
</dbReference>
<dbReference type="Pfam" id="PF13561">
    <property type="entry name" value="adh_short_C2"/>
    <property type="match status" value="1"/>
</dbReference>
<organism evidence="4 5">
    <name type="scientific">Mycobacterium conspicuum</name>
    <dbReference type="NCBI Taxonomy" id="44010"/>
    <lineage>
        <taxon>Bacteria</taxon>
        <taxon>Bacillati</taxon>
        <taxon>Actinomycetota</taxon>
        <taxon>Actinomycetes</taxon>
        <taxon>Mycobacteriales</taxon>
        <taxon>Mycobacteriaceae</taxon>
        <taxon>Mycobacterium</taxon>
    </lineage>
</organism>
<feature type="domain" description="Ketoreductase" evidence="3">
    <location>
        <begin position="18"/>
        <end position="197"/>
    </location>
</feature>
<dbReference type="PANTHER" id="PTHR42760">
    <property type="entry name" value="SHORT-CHAIN DEHYDROGENASES/REDUCTASES FAMILY MEMBER"/>
    <property type="match status" value="1"/>
</dbReference>
<accession>A0A1X1TQT8</accession>
<keyword evidence="2" id="KW-0560">Oxidoreductase</keyword>
<dbReference type="InterPro" id="IPR002347">
    <property type="entry name" value="SDR_fam"/>
</dbReference>
<proteinExistence type="inferred from homology"/>
<protein>
    <submittedName>
        <fullName evidence="4">Gluconate 5-dehydrogenase</fullName>
    </submittedName>
</protein>
<evidence type="ECO:0000313" key="5">
    <source>
        <dbReference type="Proteomes" id="UP000467385"/>
    </source>
</evidence>
<gene>
    <name evidence="4" type="ORF">MCNS_28850</name>
</gene>
<dbReference type="PROSITE" id="PS00061">
    <property type="entry name" value="ADH_SHORT"/>
    <property type="match status" value="1"/>
</dbReference>
<evidence type="ECO:0000313" key="4">
    <source>
        <dbReference type="EMBL" id="BBZ39822.1"/>
    </source>
</evidence>
<evidence type="ECO:0000256" key="1">
    <source>
        <dbReference type="ARBA" id="ARBA00006484"/>
    </source>
</evidence>
<dbReference type="SUPFAM" id="SSF51735">
    <property type="entry name" value="NAD(P)-binding Rossmann-fold domains"/>
    <property type="match status" value="1"/>
</dbReference>
<dbReference type="RefSeq" id="WP_085231029.1">
    <property type="nucleotide sequence ID" value="NZ_AP022613.1"/>
</dbReference>
<dbReference type="GO" id="GO:0006633">
    <property type="term" value="P:fatty acid biosynthetic process"/>
    <property type="evidence" value="ECO:0007669"/>
    <property type="project" value="TreeGrafter"/>
</dbReference>
<evidence type="ECO:0000256" key="2">
    <source>
        <dbReference type="ARBA" id="ARBA00023002"/>
    </source>
</evidence>
<dbReference type="PRINTS" id="PR00080">
    <property type="entry name" value="SDRFAMILY"/>
</dbReference>
<sequence length="260" mass="26836">MTLPLRGPVGAWFRLDGRVAVVTGATSELGVAIARALGAAGARIALAGRRLEVVEARCAGLRDDGIDAAAFRVDVADHESCTAAITEVVERFGRVDVLVNNAGVGTAAPATREDPAQFRRTVEVNLMGAYWMSQACGRVMRPGSAIVMISSILGLTTTTLPQAGYVSSKAGLLGLTRDLARQWTGRKGIRVNAVAPGFLSTGLAELTPDGFNDDFVAHRVPAARLGEPDEVAAAVLFLASPAASFVSGAALPVDGGALIT</sequence>
<dbReference type="InterPro" id="IPR057326">
    <property type="entry name" value="KR_dom"/>
</dbReference>
<dbReference type="FunFam" id="3.40.50.720:FF:000084">
    <property type="entry name" value="Short-chain dehydrogenase reductase"/>
    <property type="match status" value="1"/>
</dbReference>
<dbReference type="InterPro" id="IPR036291">
    <property type="entry name" value="NAD(P)-bd_dom_sf"/>
</dbReference>
<dbReference type="OrthoDB" id="517007at2"/>
<evidence type="ECO:0000259" key="3">
    <source>
        <dbReference type="SMART" id="SM00822"/>
    </source>
</evidence>
<dbReference type="EMBL" id="AP022613">
    <property type="protein sequence ID" value="BBZ39822.1"/>
    <property type="molecule type" value="Genomic_DNA"/>
</dbReference>
<dbReference type="AlphaFoldDB" id="A0A1X1TQT8"/>
<name>A0A1X1TQT8_9MYCO</name>
<dbReference type="Proteomes" id="UP000467385">
    <property type="component" value="Chromosome"/>
</dbReference>
<comment type="similarity">
    <text evidence="1">Belongs to the short-chain dehydrogenases/reductases (SDR) family.</text>
</comment>
<dbReference type="PRINTS" id="PR00081">
    <property type="entry name" value="GDHRDH"/>
</dbReference>
<dbReference type="GO" id="GO:0048038">
    <property type="term" value="F:quinone binding"/>
    <property type="evidence" value="ECO:0007669"/>
    <property type="project" value="TreeGrafter"/>
</dbReference>
<dbReference type="InterPro" id="IPR020904">
    <property type="entry name" value="Sc_DH/Rdtase_CS"/>
</dbReference>
<dbReference type="Gene3D" id="3.40.50.720">
    <property type="entry name" value="NAD(P)-binding Rossmann-like Domain"/>
    <property type="match status" value="1"/>
</dbReference>
<reference evidence="4 5" key="1">
    <citation type="journal article" date="2019" name="Emerg. Microbes Infect.">
        <title>Comprehensive subspecies identification of 175 nontuberculous mycobacteria species based on 7547 genomic profiles.</title>
        <authorList>
            <person name="Matsumoto Y."/>
            <person name="Kinjo T."/>
            <person name="Motooka D."/>
            <person name="Nabeya D."/>
            <person name="Jung N."/>
            <person name="Uechi K."/>
            <person name="Horii T."/>
            <person name="Iida T."/>
            <person name="Fujita J."/>
            <person name="Nakamura S."/>
        </authorList>
    </citation>
    <scope>NUCLEOTIDE SEQUENCE [LARGE SCALE GENOMIC DNA]</scope>
    <source>
        <strain evidence="4 5">JCM 14738</strain>
    </source>
</reference>
<dbReference type="STRING" id="44010.AWC00_02230"/>
<dbReference type="GO" id="GO:0016616">
    <property type="term" value="F:oxidoreductase activity, acting on the CH-OH group of donors, NAD or NADP as acceptor"/>
    <property type="evidence" value="ECO:0007669"/>
    <property type="project" value="TreeGrafter"/>
</dbReference>
<keyword evidence="5" id="KW-1185">Reference proteome</keyword>